<evidence type="ECO:0000313" key="1">
    <source>
        <dbReference type="EMBL" id="QYW06589.1"/>
    </source>
</evidence>
<gene>
    <name evidence="1" type="ORF">uav_058</name>
</gene>
<reference evidence="1" key="1">
    <citation type="submission" date="2021-07" db="EMBL/GenBank/DDBJ databases">
        <title>Complete genome sequence and phylogenomic analysis of the two lytic bacteriophage isolated from terrestrial biotopes of Antarctica.</title>
        <authorList>
            <person name="Holovan V."/>
            <person name="Rabalski L."/>
            <person name="Zlatohurska M."/>
            <person name="Andriichuk O."/>
            <person name="Budzanivska I."/>
            <person name="Shevchenko O."/>
            <person name="Gupalo A."/>
        </authorList>
    </citation>
    <scope>NUCLEOTIDE SEQUENCE</scope>
</reference>
<organism evidence="1 2">
    <name type="scientific">Pseudomonas phage UAVern</name>
    <dbReference type="NCBI Taxonomy" id="2856997"/>
    <lineage>
        <taxon>Viruses</taxon>
        <taxon>Duplodnaviria</taxon>
        <taxon>Heunggongvirae</taxon>
        <taxon>Uroviricota</taxon>
        <taxon>Caudoviricetes</taxon>
        <taxon>Vandenendeviridae</taxon>
        <taxon>Gorskivirinae</taxon>
        <taxon>Uavernvirus</taxon>
        <taxon>Uavernvirus uavern</taxon>
    </lineage>
</organism>
<sequence>MKTVYVLVSNGGDGSCYPRFTMDEEFINQLQMLHDTGVMDYETGYADGDGFHFETFQVPDDLTMQQMGLRDCAYDLSQYFTEEDEEE</sequence>
<name>A0A975UUD1_9CAUD</name>
<accession>A0A975UUD1</accession>
<proteinExistence type="predicted"/>
<dbReference type="Proteomes" id="UP001058093">
    <property type="component" value="Segment"/>
</dbReference>
<keyword evidence="2" id="KW-1185">Reference proteome</keyword>
<evidence type="ECO:0000313" key="2">
    <source>
        <dbReference type="Proteomes" id="UP001058093"/>
    </source>
</evidence>
<dbReference type="EMBL" id="MZ605293">
    <property type="protein sequence ID" value="QYW06589.1"/>
    <property type="molecule type" value="Genomic_DNA"/>
</dbReference>
<protein>
    <submittedName>
        <fullName evidence="1">Uncharacterized protein</fullName>
    </submittedName>
</protein>